<dbReference type="GO" id="GO:0005886">
    <property type="term" value="C:plasma membrane"/>
    <property type="evidence" value="ECO:0007669"/>
    <property type="project" value="UniProtKB-SubCell"/>
</dbReference>
<protein>
    <submittedName>
        <fullName evidence="9">Iron ABC transporter permease</fullName>
    </submittedName>
</protein>
<evidence type="ECO:0000256" key="5">
    <source>
        <dbReference type="ARBA" id="ARBA00022692"/>
    </source>
</evidence>
<evidence type="ECO:0000256" key="8">
    <source>
        <dbReference type="SAM" id="Phobius"/>
    </source>
</evidence>
<dbReference type="InterPro" id="IPR000522">
    <property type="entry name" value="ABC_transptr_permease_BtuC"/>
</dbReference>
<feature type="transmembrane region" description="Helical" evidence="8">
    <location>
        <begin position="307"/>
        <end position="329"/>
    </location>
</feature>
<evidence type="ECO:0000313" key="10">
    <source>
        <dbReference type="Proteomes" id="UP000267521"/>
    </source>
</evidence>
<dbReference type="GO" id="GO:0022857">
    <property type="term" value="F:transmembrane transporter activity"/>
    <property type="evidence" value="ECO:0007669"/>
    <property type="project" value="InterPro"/>
</dbReference>
<keyword evidence="4" id="KW-1003">Cell membrane</keyword>
<accession>A0A3M6Q7R6</accession>
<comment type="subcellular location">
    <subcellularLocation>
        <location evidence="1">Cell membrane</location>
        <topology evidence="1">Multi-pass membrane protein</topology>
    </subcellularLocation>
</comment>
<keyword evidence="7 8" id="KW-0472">Membrane</keyword>
<dbReference type="CDD" id="cd06550">
    <property type="entry name" value="TM_ABC_iron-siderophores_like"/>
    <property type="match status" value="1"/>
</dbReference>
<keyword evidence="5 8" id="KW-0812">Transmembrane</keyword>
<feature type="transmembrane region" description="Helical" evidence="8">
    <location>
        <begin position="143"/>
        <end position="164"/>
    </location>
</feature>
<evidence type="ECO:0000256" key="6">
    <source>
        <dbReference type="ARBA" id="ARBA00022989"/>
    </source>
</evidence>
<dbReference type="Proteomes" id="UP000267521">
    <property type="component" value="Unassembled WGS sequence"/>
</dbReference>
<dbReference type="InterPro" id="IPR037294">
    <property type="entry name" value="ABC_BtuC-like"/>
</dbReference>
<dbReference type="EMBL" id="RDQM01000005">
    <property type="protein sequence ID" value="RMW99205.1"/>
    <property type="molecule type" value="Genomic_DNA"/>
</dbReference>
<evidence type="ECO:0000256" key="7">
    <source>
        <dbReference type="ARBA" id="ARBA00023136"/>
    </source>
</evidence>
<feature type="transmembrane region" description="Helical" evidence="8">
    <location>
        <begin position="335"/>
        <end position="354"/>
    </location>
</feature>
<dbReference type="AlphaFoldDB" id="A0A3M6Q7R6"/>
<dbReference type="SUPFAM" id="SSF81345">
    <property type="entry name" value="ABC transporter involved in vitamin B12 uptake, BtuC"/>
    <property type="match status" value="1"/>
</dbReference>
<evidence type="ECO:0000313" key="9">
    <source>
        <dbReference type="EMBL" id="RMW99205.1"/>
    </source>
</evidence>
<feature type="transmembrane region" description="Helical" evidence="8">
    <location>
        <begin position="176"/>
        <end position="197"/>
    </location>
</feature>
<evidence type="ECO:0000256" key="2">
    <source>
        <dbReference type="ARBA" id="ARBA00007935"/>
    </source>
</evidence>
<dbReference type="PANTHER" id="PTHR30472:SF67">
    <property type="entry name" value="PERMEASE OF ABC TRANSPORTER-RELATED"/>
    <property type="match status" value="1"/>
</dbReference>
<feature type="transmembrane region" description="Helical" evidence="8">
    <location>
        <begin position="89"/>
        <end position="106"/>
    </location>
</feature>
<proteinExistence type="inferred from homology"/>
<sequence length="358" mass="36731">MPAKRHTAAPATPQSRAALWRSLLLVVLSIALALLLCTSIAFGPAPLALDEVPALLWQGWQQWWQGAPAQASDSGMAAAIVFELRAPRALMAASVGAALAVVGLLLQTISHNGLADPYTFGLSSGAAAGAVLVITTVGDIVGIWSLPLAAFSGGLVAAGAVMLLMRGQRLRSPERMVLAGLAVSFLFSALTYLMTFMGDQRAAQSVLFWTMGGFGAARWDNLPIALSGAALAIGFALARHRALDALLAGDAAAHSLGVEPGALRRQVFIATALATACCVAVAGVIGFVGLMAPHLARAVAGALHRRALALCALSGAVLMLLGDVLARRLLAPQELPVGVLIALVGAAFVIGLLTRPRP</sequence>
<evidence type="ECO:0000256" key="1">
    <source>
        <dbReference type="ARBA" id="ARBA00004651"/>
    </source>
</evidence>
<comment type="similarity">
    <text evidence="2">Belongs to the binding-protein-dependent transport system permease family. FecCD subfamily.</text>
</comment>
<organism evidence="9 10">
    <name type="scientific">Allofranklinella schreckenbergeri</name>
    <dbReference type="NCBI Taxonomy" id="1076744"/>
    <lineage>
        <taxon>Bacteria</taxon>
        <taxon>Pseudomonadati</taxon>
        <taxon>Pseudomonadota</taxon>
        <taxon>Betaproteobacteria</taxon>
        <taxon>Burkholderiales</taxon>
        <taxon>Comamonadaceae</taxon>
        <taxon>Allofranklinella</taxon>
    </lineage>
</organism>
<keyword evidence="6 8" id="KW-1133">Transmembrane helix</keyword>
<feature type="transmembrane region" description="Helical" evidence="8">
    <location>
        <begin position="267"/>
        <end position="295"/>
    </location>
</feature>
<dbReference type="Gene3D" id="1.10.3470.10">
    <property type="entry name" value="ABC transporter involved in vitamin B12 uptake, BtuC"/>
    <property type="match status" value="1"/>
</dbReference>
<evidence type="ECO:0000256" key="4">
    <source>
        <dbReference type="ARBA" id="ARBA00022475"/>
    </source>
</evidence>
<name>A0A3M6Q7R6_9BURK</name>
<comment type="caution">
    <text evidence="9">The sequence shown here is derived from an EMBL/GenBank/DDBJ whole genome shotgun (WGS) entry which is preliminary data.</text>
</comment>
<dbReference type="Pfam" id="PF01032">
    <property type="entry name" value="FecCD"/>
    <property type="match status" value="1"/>
</dbReference>
<reference evidence="9 10" key="1">
    <citation type="submission" date="2018-10" db="EMBL/GenBank/DDBJ databases">
        <title>Comamonadaceae CDC group NO-1 genome sequencing and assembly.</title>
        <authorList>
            <person name="Bernier A.-M."/>
            <person name="Bernard K."/>
        </authorList>
    </citation>
    <scope>NUCLEOTIDE SEQUENCE [LARGE SCALE GENOMIC DNA]</scope>
    <source>
        <strain evidence="9 10">NML970147</strain>
    </source>
</reference>
<feature type="transmembrane region" description="Helical" evidence="8">
    <location>
        <begin position="118"/>
        <end position="137"/>
    </location>
</feature>
<evidence type="ECO:0000256" key="3">
    <source>
        <dbReference type="ARBA" id="ARBA00022448"/>
    </source>
</evidence>
<gene>
    <name evidence="9" type="ORF">EBQ26_05325</name>
</gene>
<dbReference type="GO" id="GO:0033214">
    <property type="term" value="P:siderophore-iron import into cell"/>
    <property type="evidence" value="ECO:0007669"/>
    <property type="project" value="TreeGrafter"/>
</dbReference>
<dbReference type="RefSeq" id="WP_122237982.1">
    <property type="nucleotide sequence ID" value="NZ_RDQM01000005.1"/>
</dbReference>
<dbReference type="PANTHER" id="PTHR30472">
    <property type="entry name" value="FERRIC ENTEROBACTIN TRANSPORT SYSTEM PERMEASE PROTEIN"/>
    <property type="match status" value="1"/>
</dbReference>
<keyword evidence="3" id="KW-0813">Transport</keyword>